<keyword evidence="2 5" id="KW-0238">DNA-binding</keyword>
<evidence type="ECO:0000256" key="3">
    <source>
        <dbReference type="ARBA" id="ARBA00023163"/>
    </source>
</evidence>
<proteinExistence type="predicted"/>
<dbReference type="SUPFAM" id="SSF46894">
    <property type="entry name" value="C-terminal effector domain of the bipartite response regulators"/>
    <property type="match status" value="1"/>
</dbReference>
<accession>A0A840NF85</accession>
<dbReference type="PANTHER" id="PTHR44688">
    <property type="entry name" value="DNA-BINDING TRANSCRIPTIONAL ACTIVATOR DEVR_DOSR"/>
    <property type="match status" value="1"/>
</dbReference>
<protein>
    <submittedName>
        <fullName evidence="5">DNA-binding CsgD family transcriptional regulator</fullName>
    </submittedName>
</protein>
<dbReference type="PANTHER" id="PTHR44688:SF16">
    <property type="entry name" value="DNA-BINDING TRANSCRIPTIONAL ACTIVATOR DEVR_DOSR"/>
    <property type="match status" value="1"/>
</dbReference>
<dbReference type="GO" id="GO:0003677">
    <property type="term" value="F:DNA binding"/>
    <property type="evidence" value="ECO:0007669"/>
    <property type="project" value="UniProtKB-KW"/>
</dbReference>
<comment type="caution">
    <text evidence="5">The sequence shown here is derived from an EMBL/GenBank/DDBJ whole genome shotgun (WGS) entry which is preliminary data.</text>
</comment>
<organism evidence="5 6">
    <name type="scientific">Saccharopolyspora gloriosae</name>
    <dbReference type="NCBI Taxonomy" id="455344"/>
    <lineage>
        <taxon>Bacteria</taxon>
        <taxon>Bacillati</taxon>
        <taxon>Actinomycetota</taxon>
        <taxon>Actinomycetes</taxon>
        <taxon>Pseudonocardiales</taxon>
        <taxon>Pseudonocardiaceae</taxon>
        <taxon>Saccharopolyspora</taxon>
    </lineage>
</organism>
<dbReference type="PRINTS" id="PR00038">
    <property type="entry name" value="HTHLUXR"/>
</dbReference>
<evidence type="ECO:0000313" key="5">
    <source>
        <dbReference type="EMBL" id="MBB5070580.1"/>
    </source>
</evidence>
<sequence length="137" mass="14898">MDRDPDRLTALDLTAELSETELKIARSLICGRSNSEIGAEIDRAEDTVKTALRKTFQKTGATTRAALVTWMYESGHVIPGAEDFPGTPVRPAVLVRAAEPLLTTITSDDPAQVPRIRRRIVEARGDLARAMASLGNL</sequence>
<gene>
    <name evidence="5" type="ORF">BJ969_003668</name>
</gene>
<evidence type="ECO:0000256" key="1">
    <source>
        <dbReference type="ARBA" id="ARBA00023015"/>
    </source>
</evidence>
<dbReference type="RefSeq" id="WP_184480275.1">
    <property type="nucleotide sequence ID" value="NZ_JACHIV010000001.1"/>
</dbReference>
<keyword evidence="3" id="KW-0804">Transcription</keyword>
<keyword evidence="1" id="KW-0805">Transcription regulation</keyword>
<dbReference type="Gene3D" id="1.10.10.10">
    <property type="entry name" value="Winged helix-like DNA-binding domain superfamily/Winged helix DNA-binding domain"/>
    <property type="match status" value="1"/>
</dbReference>
<reference evidence="5 6" key="1">
    <citation type="submission" date="2020-08" db="EMBL/GenBank/DDBJ databases">
        <title>Sequencing the genomes of 1000 actinobacteria strains.</title>
        <authorList>
            <person name="Klenk H.-P."/>
        </authorList>
    </citation>
    <scope>NUCLEOTIDE SEQUENCE [LARGE SCALE GENOMIC DNA]</scope>
    <source>
        <strain evidence="5 6">DSM 45582</strain>
    </source>
</reference>
<dbReference type="EMBL" id="JACHIV010000001">
    <property type="protein sequence ID" value="MBB5070580.1"/>
    <property type="molecule type" value="Genomic_DNA"/>
</dbReference>
<dbReference type="SMART" id="SM00421">
    <property type="entry name" value="HTH_LUXR"/>
    <property type="match status" value="1"/>
</dbReference>
<evidence type="ECO:0000256" key="2">
    <source>
        <dbReference type="ARBA" id="ARBA00023125"/>
    </source>
</evidence>
<evidence type="ECO:0000259" key="4">
    <source>
        <dbReference type="PROSITE" id="PS50043"/>
    </source>
</evidence>
<dbReference type="InterPro" id="IPR016032">
    <property type="entry name" value="Sig_transdc_resp-reg_C-effctor"/>
</dbReference>
<dbReference type="GO" id="GO:0006355">
    <property type="term" value="P:regulation of DNA-templated transcription"/>
    <property type="evidence" value="ECO:0007669"/>
    <property type="project" value="InterPro"/>
</dbReference>
<feature type="domain" description="HTH luxR-type" evidence="4">
    <location>
        <begin position="10"/>
        <end position="75"/>
    </location>
</feature>
<dbReference type="InterPro" id="IPR000792">
    <property type="entry name" value="Tscrpt_reg_LuxR_C"/>
</dbReference>
<dbReference type="PROSITE" id="PS50043">
    <property type="entry name" value="HTH_LUXR_2"/>
    <property type="match status" value="1"/>
</dbReference>
<evidence type="ECO:0000313" key="6">
    <source>
        <dbReference type="Proteomes" id="UP000580474"/>
    </source>
</evidence>
<keyword evidence="6" id="KW-1185">Reference proteome</keyword>
<dbReference type="InterPro" id="IPR036388">
    <property type="entry name" value="WH-like_DNA-bd_sf"/>
</dbReference>
<dbReference type="Pfam" id="PF00196">
    <property type="entry name" value="GerE"/>
    <property type="match status" value="1"/>
</dbReference>
<name>A0A840NF85_9PSEU</name>
<dbReference type="AlphaFoldDB" id="A0A840NF85"/>
<dbReference type="Proteomes" id="UP000580474">
    <property type="component" value="Unassembled WGS sequence"/>
</dbReference>